<protein>
    <submittedName>
        <fullName evidence="1">Uncharacterized protein</fullName>
    </submittedName>
</protein>
<evidence type="ECO:0000313" key="2">
    <source>
        <dbReference type="Proteomes" id="UP000004994"/>
    </source>
</evidence>
<dbReference type="Proteomes" id="UP000004994">
    <property type="component" value="Chromosome 1"/>
</dbReference>
<proteinExistence type="predicted"/>
<dbReference type="AlphaFoldDB" id="A0A3Q7EQM3"/>
<accession>A0A3Q7EQM3</accession>
<dbReference type="InParanoid" id="A0A3Q7EQM3"/>
<keyword evidence="2" id="KW-1185">Reference proteome</keyword>
<dbReference type="STRING" id="4081.A0A3Q7EQM3"/>
<sequence length="218" mass="24794">MSQKKGHIGYCMGNRDVVKEKKVQHPLLKRSSLGKSAFSINLKGSRTTLFIATPEIDCTGSEISKKSTLHSINTFYTSWWVNWQVRKHPWHTRIGNLNIFDARCTAALDAEHYLQEIGALEGFYFPRIMEVNPSPVTPPAETLPSVQILVEHPNLATSIQYGVSNLPEQISEIKVSRLAKLKQSIPRVTSMTQHLRQRWIELTLDATMETWTLSTHKI</sequence>
<reference evidence="1" key="1">
    <citation type="journal article" date="2012" name="Nature">
        <title>The tomato genome sequence provides insights into fleshy fruit evolution.</title>
        <authorList>
            <consortium name="Tomato Genome Consortium"/>
        </authorList>
    </citation>
    <scope>NUCLEOTIDE SEQUENCE [LARGE SCALE GENOMIC DNA]</scope>
    <source>
        <strain evidence="1">cv. Heinz 1706</strain>
    </source>
</reference>
<name>A0A3Q7EQM3_SOLLC</name>
<dbReference type="Gramene" id="Solyc01g104434.1.1">
    <property type="protein sequence ID" value="Solyc01g104434.1.1"/>
    <property type="gene ID" value="Solyc01g104434.1"/>
</dbReference>
<evidence type="ECO:0000313" key="1">
    <source>
        <dbReference type="EnsemblPlants" id="Solyc01g104434.1.1"/>
    </source>
</evidence>
<organism evidence="1">
    <name type="scientific">Solanum lycopersicum</name>
    <name type="common">Tomato</name>
    <name type="synonym">Lycopersicon esculentum</name>
    <dbReference type="NCBI Taxonomy" id="4081"/>
    <lineage>
        <taxon>Eukaryota</taxon>
        <taxon>Viridiplantae</taxon>
        <taxon>Streptophyta</taxon>
        <taxon>Embryophyta</taxon>
        <taxon>Tracheophyta</taxon>
        <taxon>Spermatophyta</taxon>
        <taxon>Magnoliopsida</taxon>
        <taxon>eudicotyledons</taxon>
        <taxon>Gunneridae</taxon>
        <taxon>Pentapetalae</taxon>
        <taxon>asterids</taxon>
        <taxon>lamiids</taxon>
        <taxon>Solanales</taxon>
        <taxon>Solanaceae</taxon>
        <taxon>Solanoideae</taxon>
        <taxon>Solaneae</taxon>
        <taxon>Solanum</taxon>
        <taxon>Solanum subgen. Lycopersicon</taxon>
    </lineage>
</organism>
<reference evidence="1" key="2">
    <citation type="submission" date="2019-01" db="UniProtKB">
        <authorList>
            <consortium name="EnsemblPlants"/>
        </authorList>
    </citation>
    <scope>IDENTIFICATION</scope>
    <source>
        <strain evidence="1">cv. Heinz 1706</strain>
    </source>
</reference>
<dbReference type="EnsemblPlants" id="Solyc01g104434.1.1">
    <property type="protein sequence ID" value="Solyc01g104434.1.1"/>
    <property type="gene ID" value="Solyc01g104434.1"/>
</dbReference>